<gene>
    <name evidence="2" type="ORF">SAMN05660653_02888</name>
</gene>
<name>A0A1G6EIS3_9BACT</name>
<evidence type="ECO:0000313" key="2">
    <source>
        <dbReference type="EMBL" id="SDB57363.1"/>
    </source>
</evidence>
<dbReference type="AlphaFoldDB" id="A0A1G6EIS3"/>
<evidence type="ECO:0000313" key="3">
    <source>
        <dbReference type="Proteomes" id="UP000198771"/>
    </source>
</evidence>
<dbReference type="OrthoDB" id="9809418at2"/>
<proteinExistence type="predicted"/>
<keyword evidence="1" id="KW-0175">Coiled coil</keyword>
<reference evidence="2 3" key="1">
    <citation type="submission" date="2016-10" db="EMBL/GenBank/DDBJ databases">
        <authorList>
            <person name="de Groot N.N."/>
        </authorList>
    </citation>
    <scope>NUCLEOTIDE SEQUENCE [LARGE SCALE GENOMIC DNA]</scope>
    <source>
        <strain evidence="2 3">ASO4-2</strain>
    </source>
</reference>
<sequence length="92" mass="10327">MKPTDLLHIGLGAAFMAKEKIEAQLKDLEQLGTISKEELNRFMEEAQQRAQQEQDALDAKIKEKVAESVREMGLATKDDIAEIKALLMTRNA</sequence>
<organism evidence="2 3">
    <name type="scientific">Desulfonatronum thiosulfatophilum</name>
    <dbReference type="NCBI Taxonomy" id="617002"/>
    <lineage>
        <taxon>Bacteria</taxon>
        <taxon>Pseudomonadati</taxon>
        <taxon>Thermodesulfobacteriota</taxon>
        <taxon>Desulfovibrionia</taxon>
        <taxon>Desulfovibrionales</taxon>
        <taxon>Desulfonatronaceae</taxon>
        <taxon>Desulfonatronum</taxon>
    </lineage>
</organism>
<dbReference type="RefSeq" id="WP_092123296.1">
    <property type="nucleotide sequence ID" value="NZ_FMXO01000018.1"/>
</dbReference>
<feature type="coiled-coil region" evidence="1">
    <location>
        <begin position="18"/>
        <end position="67"/>
    </location>
</feature>
<dbReference type="STRING" id="617002.SAMN05660653_02888"/>
<accession>A0A1G6EIS3</accession>
<protein>
    <submittedName>
        <fullName evidence="2">Polyhydroxyalkanoate synthesis regulator phasin</fullName>
    </submittedName>
</protein>
<dbReference type="EMBL" id="FMXO01000018">
    <property type="protein sequence ID" value="SDB57363.1"/>
    <property type="molecule type" value="Genomic_DNA"/>
</dbReference>
<evidence type="ECO:0000256" key="1">
    <source>
        <dbReference type="SAM" id="Coils"/>
    </source>
</evidence>
<dbReference type="Proteomes" id="UP000198771">
    <property type="component" value="Unassembled WGS sequence"/>
</dbReference>
<keyword evidence="3" id="KW-1185">Reference proteome</keyword>